<feature type="domain" description="Tr-type G" evidence="11">
    <location>
        <begin position="459"/>
        <end position="628"/>
    </location>
</feature>
<dbReference type="SUPFAM" id="SSF52156">
    <property type="entry name" value="Initiation factor IF2/eIF5b, domain 3"/>
    <property type="match status" value="1"/>
</dbReference>
<dbReference type="AlphaFoldDB" id="C4GBF7"/>
<evidence type="ECO:0000256" key="8">
    <source>
        <dbReference type="HAMAP-Rule" id="MF_00100"/>
    </source>
</evidence>
<feature type="region of interest" description="G-domain" evidence="8">
    <location>
        <begin position="462"/>
        <end position="610"/>
    </location>
</feature>
<dbReference type="InterPro" id="IPR053905">
    <property type="entry name" value="EF-G-like_DII"/>
</dbReference>
<dbReference type="Gene3D" id="2.40.30.10">
    <property type="entry name" value="Translation factors"/>
    <property type="match status" value="2"/>
</dbReference>
<dbReference type="Pfam" id="PF04760">
    <property type="entry name" value="IF2_N"/>
    <property type="match status" value="2"/>
</dbReference>
<dbReference type="SUPFAM" id="SSF52540">
    <property type="entry name" value="P-loop containing nucleoside triphosphate hydrolases"/>
    <property type="match status" value="1"/>
</dbReference>
<feature type="compositionally biased region" description="Basic and acidic residues" evidence="10">
    <location>
        <begin position="83"/>
        <end position="99"/>
    </location>
</feature>
<comment type="caution">
    <text evidence="12">The sequence shown here is derived from an EMBL/GenBank/DDBJ whole genome shotgun (WGS) entry which is preliminary data.</text>
</comment>
<feature type="compositionally biased region" description="Basic and acidic residues" evidence="10">
    <location>
        <begin position="44"/>
        <end position="77"/>
    </location>
</feature>
<dbReference type="PROSITE" id="PS01176">
    <property type="entry name" value="IF2"/>
    <property type="match status" value="1"/>
</dbReference>
<dbReference type="GO" id="GO:0003743">
    <property type="term" value="F:translation initiation factor activity"/>
    <property type="evidence" value="ECO:0007669"/>
    <property type="project" value="UniProtKB-UniRule"/>
</dbReference>
<evidence type="ECO:0000256" key="7">
    <source>
        <dbReference type="ARBA" id="ARBA00025162"/>
    </source>
</evidence>
<dbReference type="CDD" id="cd03702">
    <property type="entry name" value="IF2_mtIF2_II"/>
    <property type="match status" value="1"/>
</dbReference>
<dbReference type="Gene3D" id="3.40.50.300">
    <property type="entry name" value="P-loop containing nucleotide triphosphate hydrolases"/>
    <property type="match status" value="1"/>
</dbReference>
<dbReference type="InterPro" id="IPR036925">
    <property type="entry name" value="TIF_IF2_dom3_sf"/>
</dbReference>
<dbReference type="RefSeq" id="WP_006906268.1">
    <property type="nucleotide sequence ID" value="NZ_GG665866.1"/>
</dbReference>
<organism evidence="12 13">
    <name type="scientific">Shuttleworthella satelles DSM 14600</name>
    <dbReference type="NCBI Taxonomy" id="626523"/>
    <lineage>
        <taxon>Bacteria</taxon>
        <taxon>Bacillati</taxon>
        <taxon>Bacillota</taxon>
        <taxon>Clostridia</taxon>
        <taxon>Lachnospirales</taxon>
        <taxon>Lachnospiraceae</taxon>
        <taxon>Shuttleworthella</taxon>
    </lineage>
</organism>
<dbReference type="CDD" id="cd01887">
    <property type="entry name" value="IF2_eIF5B"/>
    <property type="match status" value="1"/>
</dbReference>
<evidence type="ECO:0000259" key="11">
    <source>
        <dbReference type="PROSITE" id="PS51722"/>
    </source>
</evidence>
<feature type="binding site" evidence="8">
    <location>
        <begin position="514"/>
        <end position="518"/>
    </location>
    <ligand>
        <name>GTP</name>
        <dbReference type="ChEBI" id="CHEBI:37565"/>
    </ligand>
</feature>
<feature type="compositionally biased region" description="Basic and acidic residues" evidence="10">
    <location>
        <begin position="135"/>
        <end position="148"/>
    </location>
</feature>
<dbReference type="PROSITE" id="PS51722">
    <property type="entry name" value="G_TR_2"/>
    <property type="match status" value="1"/>
</dbReference>
<dbReference type="FunFam" id="3.40.50.10050:FF:000001">
    <property type="entry name" value="Translation initiation factor IF-2"/>
    <property type="match status" value="1"/>
</dbReference>
<evidence type="ECO:0000256" key="5">
    <source>
        <dbReference type="ARBA" id="ARBA00022917"/>
    </source>
</evidence>
<sequence>MAKTRIYELAKEIGAESKDVLVLAQKMGADAKTVSSGLDQETADGIRGHFMKKSEKKKEASVKKDMEAEKVRQEAAAHRPVREKKPETADGEKAREKTADGTAAGQEKPKKKHVRFIVNHQNMSNGGGDGRARRREGDRRRNRDDRRQTAPRGIIRPKGLVSQRTLVSNEPQEEIKEQTPTAISGQEDATLREQTPREQTPREQAPREQAPREQTSRTEQAPGADRKAKGEETRKREQTAAGERPARREPAKAASKGAGIKILGHIDLSKSGYGNNRGRGGDNRGSNRGRGGNDSGARRGNAGQGGRGSAAAMVQSPVVANGNGGRKNYGSGSAYGNRKRRDDRSRHAENMVSLEKTTTKRNRNKNKGPERNMEELLTIQLPEHLTIQSLAEKMMVTPSEVIKNLFMKGTMATINTELDYEQAEKIAEEFNCICEPEEKEDVIEELLTDEDDDPESLVPRPPVVVVMGHVDHGKTSLLDKIRQSNVSGKEAGGITQAIGAYTVKAKDRKITFLDTPGHEAFTAMRMRGANSTDIAVLVVAADDGVMPQTVEAINHAKAAGVEIIVAINKIDKVGANVDRVKQELSEYELIPEDWGGSTVMVPVSAHTGEGIDTLLDMILLTADVLELKANPNRNARGVIIEAKLDRGRGVVATALVQKGTLHVGDYMAAGASFGRIRAMSDDHHKRVKQAGPSVPVEILGLSEVPNAGEIFNVLDSDKEARSYAQTFVEESKSKLLDETRARTKLGNVFDQIKAGSMKELDLIVKADVQGSVEAVTSALEKLSNDEVIVKVIHGGVGAISESDVVLASASNAIIIGFNVRPDTVAKNMAEDEGVDIQIYSVIYNAIEDVEGAMKGMLEPIYEEQVIGHAQVRQIFKASGVGNIAGSYVLDGQVERGCKVRIHRGKDMIWEGNLGSLKRFKDDVKEVKAGYECGLVFDGFADIQVDDEIEAYKMVEVPR</sequence>
<dbReference type="GO" id="GO:0005525">
    <property type="term" value="F:GTP binding"/>
    <property type="evidence" value="ECO:0007669"/>
    <property type="project" value="UniProtKB-KW"/>
</dbReference>
<dbReference type="InterPro" id="IPR015760">
    <property type="entry name" value="TIF_IF2"/>
</dbReference>
<dbReference type="NCBIfam" id="TIGR00231">
    <property type="entry name" value="small_GTP"/>
    <property type="match status" value="1"/>
</dbReference>
<evidence type="ECO:0000313" key="12">
    <source>
        <dbReference type="EMBL" id="EEP28450.1"/>
    </source>
</evidence>
<dbReference type="Pfam" id="PF00009">
    <property type="entry name" value="GTP_EFTU"/>
    <property type="match status" value="1"/>
</dbReference>
<dbReference type="STRING" id="626523.GCWU000342_01258"/>
<dbReference type="Proteomes" id="UP000003494">
    <property type="component" value="Unassembled WGS sequence"/>
</dbReference>
<evidence type="ECO:0000256" key="1">
    <source>
        <dbReference type="ARBA" id="ARBA00007733"/>
    </source>
</evidence>
<dbReference type="FunFam" id="2.40.30.10:FF:000054">
    <property type="entry name" value="Translation initiation factor IF-2"/>
    <property type="match status" value="1"/>
</dbReference>
<dbReference type="Pfam" id="PF22042">
    <property type="entry name" value="EF-G_D2"/>
    <property type="match status" value="1"/>
</dbReference>
<proteinExistence type="inferred from homology"/>
<name>C4GBF7_9FIRM</name>
<dbReference type="Gene3D" id="1.10.10.2480">
    <property type="match status" value="1"/>
</dbReference>
<feature type="region of interest" description="Disordered" evidence="10">
    <location>
        <begin position="31"/>
        <end position="372"/>
    </location>
</feature>
<dbReference type="FunFam" id="3.40.50.300:FF:000019">
    <property type="entry name" value="Translation initiation factor IF-2"/>
    <property type="match status" value="1"/>
</dbReference>
<evidence type="ECO:0000313" key="13">
    <source>
        <dbReference type="Proteomes" id="UP000003494"/>
    </source>
</evidence>
<dbReference type="InterPro" id="IPR009000">
    <property type="entry name" value="Transl_B-barrel_sf"/>
</dbReference>
<dbReference type="eggNOG" id="COG0532">
    <property type="taxonomic scope" value="Bacteria"/>
</dbReference>
<feature type="binding site" evidence="8">
    <location>
        <begin position="468"/>
        <end position="475"/>
    </location>
    <ligand>
        <name>GTP</name>
        <dbReference type="ChEBI" id="CHEBI:37565"/>
    </ligand>
</feature>
<keyword evidence="13" id="KW-1185">Reference proteome</keyword>
<feature type="binding site" evidence="8">
    <location>
        <begin position="568"/>
        <end position="571"/>
    </location>
    <ligand>
        <name>GTP</name>
        <dbReference type="ChEBI" id="CHEBI:37565"/>
    </ligand>
</feature>
<gene>
    <name evidence="8 12" type="primary">infB</name>
    <name evidence="12" type="ORF">GCWU000342_01258</name>
</gene>
<dbReference type="InterPro" id="IPR000795">
    <property type="entry name" value="T_Tr_GTP-bd_dom"/>
</dbReference>
<dbReference type="PANTHER" id="PTHR43381:SF5">
    <property type="entry name" value="TR-TYPE G DOMAIN-CONTAINING PROTEIN"/>
    <property type="match status" value="1"/>
</dbReference>
<accession>C4GBF7</accession>
<evidence type="ECO:0000256" key="4">
    <source>
        <dbReference type="ARBA" id="ARBA00022741"/>
    </source>
</evidence>
<dbReference type="SUPFAM" id="SSF50447">
    <property type="entry name" value="Translation proteins"/>
    <property type="match status" value="2"/>
</dbReference>
<dbReference type="CDD" id="cd03692">
    <property type="entry name" value="mtIF2_IVc"/>
    <property type="match status" value="1"/>
</dbReference>
<dbReference type="Pfam" id="PF11987">
    <property type="entry name" value="IF-2"/>
    <property type="match status" value="1"/>
</dbReference>
<protein>
    <recommendedName>
        <fullName evidence="2 8">Translation initiation factor IF-2</fullName>
    </recommendedName>
</protein>
<feature type="compositionally biased region" description="Low complexity" evidence="10">
    <location>
        <begin position="252"/>
        <end position="262"/>
    </location>
</feature>
<comment type="similarity">
    <text evidence="1 8 9">Belongs to the TRAFAC class translation factor GTPase superfamily. Classic translation factor GTPase family. IF-2 subfamily.</text>
</comment>
<dbReference type="InterPro" id="IPR005225">
    <property type="entry name" value="Small_GTP-bd"/>
</dbReference>
<evidence type="ECO:0000256" key="6">
    <source>
        <dbReference type="ARBA" id="ARBA00023134"/>
    </source>
</evidence>
<feature type="compositionally biased region" description="Basic and acidic residues" evidence="10">
    <location>
        <begin position="224"/>
        <end position="251"/>
    </location>
</feature>
<comment type="function">
    <text evidence="7 8 9">One of the essential components for the initiation of protein synthesis. Protects formylmethionyl-tRNA from spontaneous hydrolysis and promotes its binding to the 30S ribosomal subunits. Also involved in the hydrolysis of GTP during the formation of the 70S ribosomal complex.</text>
</comment>
<dbReference type="HAMAP" id="MF_00100_B">
    <property type="entry name" value="IF_2_B"/>
    <property type="match status" value="1"/>
</dbReference>
<dbReference type="FunFam" id="2.40.30.10:FF:000008">
    <property type="entry name" value="Translation initiation factor IF-2"/>
    <property type="match status" value="1"/>
</dbReference>
<feature type="compositionally biased region" description="Basic and acidic residues" evidence="10">
    <location>
        <begin position="189"/>
        <end position="216"/>
    </location>
</feature>
<dbReference type="InterPro" id="IPR000178">
    <property type="entry name" value="TF_IF2_bacterial-like"/>
</dbReference>
<comment type="subcellular location">
    <subcellularLocation>
        <location evidence="8">Cytoplasm</location>
    </subcellularLocation>
</comment>
<dbReference type="Gene3D" id="3.40.50.10050">
    <property type="entry name" value="Translation initiation factor IF- 2, domain 3"/>
    <property type="match status" value="1"/>
</dbReference>
<dbReference type="InterPro" id="IPR044145">
    <property type="entry name" value="IF2_II"/>
</dbReference>
<evidence type="ECO:0000256" key="2">
    <source>
        <dbReference type="ARBA" id="ARBA00020675"/>
    </source>
</evidence>
<dbReference type="InterPro" id="IPR027417">
    <property type="entry name" value="P-loop_NTPase"/>
</dbReference>
<dbReference type="InterPro" id="IPR023115">
    <property type="entry name" value="TIF_IF2_dom3"/>
</dbReference>
<evidence type="ECO:0000256" key="3">
    <source>
        <dbReference type="ARBA" id="ARBA00022540"/>
    </source>
</evidence>
<keyword evidence="4 8" id="KW-0547">Nucleotide-binding</keyword>
<reference evidence="12" key="1">
    <citation type="submission" date="2009-04" db="EMBL/GenBank/DDBJ databases">
        <authorList>
            <person name="Weinstock G."/>
            <person name="Sodergren E."/>
            <person name="Clifton S."/>
            <person name="Fulton L."/>
            <person name="Fulton B."/>
            <person name="Courtney L."/>
            <person name="Fronick C."/>
            <person name="Harrison M."/>
            <person name="Strong C."/>
            <person name="Farmer C."/>
            <person name="Delahaunty K."/>
            <person name="Markovic C."/>
            <person name="Hall O."/>
            <person name="Minx P."/>
            <person name="Tomlinson C."/>
            <person name="Mitreva M."/>
            <person name="Nelson J."/>
            <person name="Hou S."/>
            <person name="Wollam A."/>
            <person name="Pepin K.H."/>
            <person name="Johnson M."/>
            <person name="Bhonagiri V."/>
            <person name="Nash W.E."/>
            <person name="Warren W."/>
            <person name="Chinwalla A."/>
            <person name="Mardis E.R."/>
            <person name="Wilson R.K."/>
        </authorList>
    </citation>
    <scope>NUCLEOTIDE SEQUENCE [LARGE SCALE GENOMIC DNA]</scope>
    <source>
        <strain evidence="12">DSM 14600</strain>
    </source>
</reference>
<dbReference type="InterPro" id="IPR006847">
    <property type="entry name" value="IF2_N"/>
</dbReference>
<evidence type="ECO:0000256" key="9">
    <source>
        <dbReference type="RuleBase" id="RU000644"/>
    </source>
</evidence>
<dbReference type="EMBL" id="ACIP02000002">
    <property type="protein sequence ID" value="EEP28450.1"/>
    <property type="molecule type" value="Genomic_DNA"/>
</dbReference>
<keyword evidence="6 8" id="KW-0342">GTP-binding</keyword>
<keyword evidence="8" id="KW-0963">Cytoplasm</keyword>
<feature type="compositionally biased region" description="Basic and acidic residues" evidence="10">
    <location>
        <begin position="340"/>
        <end position="349"/>
    </location>
</feature>
<dbReference type="GO" id="GO:0005829">
    <property type="term" value="C:cytosol"/>
    <property type="evidence" value="ECO:0007669"/>
    <property type="project" value="TreeGrafter"/>
</dbReference>
<dbReference type="NCBIfam" id="TIGR00487">
    <property type="entry name" value="IF-2"/>
    <property type="match status" value="1"/>
</dbReference>
<dbReference type="GO" id="GO:0003924">
    <property type="term" value="F:GTPase activity"/>
    <property type="evidence" value="ECO:0007669"/>
    <property type="project" value="UniProtKB-UniRule"/>
</dbReference>
<keyword evidence="3 8" id="KW-0396">Initiation factor</keyword>
<dbReference type="HOGENOM" id="CLU_006301_5_1_9"/>
<keyword evidence="5 8" id="KW-0648">Protein biosynthesis</keyword>
<evidence type="ECO:0000256" key="10">
    <source>
        <dbReference type="SAM" id="MobiDB-lite"/>
    </source>
</evidence>
<dbReference type="PANTHER" id="PTHR43381">
    <property type="entry name" value="TRANSLATION INITIATION FACTOR IF-2-RELATED"/>
    <property type="match status" value="1"/>
</dbReference>